<reference evidence="9" key="2">
    <citation type="submission" date="2020-11" db="EMBL/GenBank/DDBJ databases">
        <authorList>
            <person name="McCartney M.A."/>
            <person name="Auch B."/>
            <person name="Kono T."/>
            <person name="Mallez S."/>
            <person name="Becker A."/>
            <person name="Gohl D.M."/>
            <person name="Silverstein K.A.T."/>
            <person name="Koren S."/>
            <person name="Bechman K.B."/>
            <person name="Herman A."/>
            <person name="Abrahante J.E."/>
            <person name="Garbe J."/>
        </authorList>
    </citation>
    <scope>NUCLEOTIDE SEQUENCE</scope>
    <source>
        <strain evidence="9">Duluth1</strain>
        <tissue evidence="9">Whole animal</tissue>
    </source>
</reference>
<evidence type="ECO:0000256" key="3">
    <source>
        <dbReference type="ARBA" id="ARBA00023015"/>
    </source>
</evidence>
<dbReference type="Proteomes" id="UP000828390">
    <property type="component" value="Unassembled WGS sequence"/>
</dbReference>
<dbReference type="GO" id="GO:0005737">
    <property type="term" value="C:cytoplasm"/>
    <property type="evidence" value="ECO:0007669"/>
    <property type="project" value="UniProtKB-SubCell"/>
</dbReference>
<dbReference type="GO" id="GO:0009653">
    <property type="term" value="P:anatomical structure morphogenesis"/>
    <property type="evidence" value="ECO:0007669"/>
    <property type="project" value="TreeGrafter"/>
</dbReference>
<dbReference type="InterPro" id="IPR050359">
    <property type="entry name" value="bHLH_transcription_factors"/>
</dbReference>
<evidence type="ECO:0000313" key="9">
    <source>
        <dbReference type="EMBL" id="KAH3864178.1"/>
    </source>
</evidence>
<evidence type="ECO:0000259" key="8">
    <source>
        <dbReference type="PROSITE" id="PS50888"/>
    </source>
</evidence>
<dbReference type="GO" id="GO:0070888">
    <property type="term" value="F:E-box binding"/>
    <property type="evidence" value="ECO:0007669"/>
    <property type="project" value="TreeGrafter"/>
</dbReference>
<dbReference type="AlphaFoldDB" id="A0A9D4RE64"/>
<dbReference type="OrthoDB" id="10001938at2759"/>
<comment type="subcellular location">
    <subcellularLocation>
        <location evidence="2">Cytoplasm</location>
    </subcellularLocation>
    <subcellularLocation>
        <location evidence="1">Nucleus speckle</location>
    </subcellularLocation>
</comment>
<feature type="region of interest" description="Disordered" evidence="7">
    <location>
        <begin position="170"/>
        <end position="278"/>
    </location>
</feature>
<dbReference type="Pfam" id="PF00010">
    <property type="entry name" value="HLH"/>
    <property type="match status" value="1"/>
</dbReference>
<keyword evidence="5" id="KW-0804">Transcription</keyword>
<keyword evidence="3" id="KW-0805">Transcription regulation</keyword>
<feature type="compositionally biased region" description="Basic and acidic residues" evidence="7">
    <location>
        <begin position="49"/>
        <end position="66"/>
    </location>
</feature>
<evidence type="ECO:0000256" key="6">
    <source>
        <dbReference type="ARBA" id="ARBA00023242"/>
    </source>
</evidence>
<dbReference type="PANTHER" id="PTHR19290:SF102">
    <property type="entry name" value="TRANSCRIPTION FACTOR ATOH8"/>
    <property type="match status" value="1"/>
</dbReference>
<dbReference type="GO" id="GO:0003700">
    <property type="term" value="F:DNA-binding transcription factor activity"/>
    <property type="evidence" value="ECO:0007669"/>
    <property type="project" value="InterPro"/>
</dbReference>
<feature type="compositionally biased region" description="Polar residues" evidence="7">
    <location>
        <begin position="32"/>
        <end position="41"/>
    </location>
</feature>
<feature type="compositionally biased region" description="Basic residues" evidence="7">
    <location>
        <begin position="208"/>
        <end position="217"/>
    </location>
</feature>
<evidence type="ECO:0000256" key="4">
    <source>
        <dbReference type="ARBA" id="ARBA00023125"/>
    </source>
</evidence>
<evidence type="ECO:0000256" key="2">
    <source>
        <dbReference type="ARBA" id="ARBA00004496"/>
    </source>
</evidence>
<name>A0A9D4RE64_DREPO</name>
<dbReference type="InterPro" id="IPR011598">
    <property type="entry name" value="bHLH_dom"/>
</dbReference>
<protein>
    <recommendedName>
        <fullName evidence="8">BHLH domain-containing protein</fullName>
    </recommendedName>
</protein>
<dbReference type="Gene3D" id="4.10.280.10">
    <property type="entry name" value="Helix-loop-helix DNA-binding domain"/>
    <property type="match status" value="1"/>
</dbReference>
<dbReference type="GO" id="GO:0045944">
    <property type="term" value="P:positive regulation of transcription by RNA polymerase II"/>
    <property type="evidence" value="ECO:0007669"/>
    <property type="project" value="TreeGrafter"/>
</dbReference>
<dbReference type="SMART" id="SM00353">
    <property type="entry name" value="HLH"/>
    <property type="match status" value="1"/>
</dbReference>
<evidence type="ECO:0000256" key="1">
    <source>
        <dbReference type="ARBA" id="ARBA00004324"/>
    </source>
</evidence>
<dbReference type="InterPro" id="IPR032660">
    <property type="entry name" value="ATOH8_bHLH"/>
</dbReference>
<dbReference type="CDD" id="cd11421">
    <property type="entry name" value="bHLH_TS_ATOH8"/>
    <property type="match status" value="1"/>
</dbReference>
<keyword evidence="4" id="KW-0238">DNA-binding</keyword>
<dbReference type="InterPro" id="IPR036638">
    <property type="entry name" value="HLH_DNA-bd_sf"/>
</dbReference>
<feature type="domain" description="BHLH" evidence="8">
    <location>
        <begin position="272"/>
        <end position="324"/>
    </location>
</feature>
<sequence length="363" mass="40720">MALELTVRHRNVRSPLLVVPTPDLKLYKRQIGSDSEFSSSDTPRKNKRKLSEPKRRTTDFSIKRLCPDSPGSACSESGRSEESTPERVHEDSRDSGDTTSPDLNLDKDRLHPHHPHLRPPFMYPDFRHHPYVLPPFYYGQFPPGLPATAPHLPPGFPAFSAGGLPTIPSFGVHGHLMQHNTHNSSQEETSRSTSPPPSPTPVSTSSPSKHRVSKKKDNRNNFNTRNSECDLSPKPSQSDDETGSNLNSSPESPRDSSNSRKCRKNYKNMTRERRVEANARERTRVHTISAAFDGLRRAVPSYSYNQKLSKLAILRIACSYINALSKLADSDICSPQMKDVSFAECVDSCTRTIQTEGKARRRH</sequence>
<dbReference type="PANTHER" id="PTHR19290">
    <property type="entry name" value="BASIC HELIX-LOOP-HELIX PROTEIN NEUROGENIN-RELATED"/>
    <property type="match status" value="1"/>
</dbReference>
<organism evidence="9 10">
    <name type="scientific">Dreissena polymorpha</name>
    <name type="common">Zebra mussel</name>
    <name type="synonym">Mytilus polymorpha</name>
    <dbReference type="NCBI Taxonomy" id="45954"/>
    <lineage>
        <taxon>Eukaryota</taxon>
        <taxon>Metazoa</taxon>
        <taxon>Spiralia</taxon>
        <taxon>Lophotrochozoa</taxon>
        <taxon>Mollusca</taxon>
        <taxon>Bivalvia</taxon>
        <taxon>Autobranchia</taxon>
        <taxon>Heteroconchia</taxon>
        <taxon>Euheterodonta</taxon>
        <taxon>Imparidentia</taxon>
        <taxon>Neoheterodontei</taxon>
        <taxon>Myida</taxon>
        <taxon>Dreissenoidea</taxon>
        <taxon>Dreissenidae</taxon>
        <taxon>Dreissena</taxon>
    </lineage>
</organism>
<accession>A0A9D4RE64</accession>
<reference evidence="9" key="1">
    <citation type="journal article" date="2019" name="bioRxiv">
        <title>The Genome of the Zebra Mussel, Dreissena polymorpha: A Resource for Invasive Species Research.</title>
        <authorList>
            <person name="McCartney M.A."/>
            <person name="Auch B."/>
            <person name="Kono T."/>
            <person name="Mallez S."/>
            <person name="Zhang Y."/>
            <person name="Obille A."/>
            <person name="Becker A."/>
            <person name="Abrahante J.E."/>
            <person name="Garbe J."/>
            <person name="Badalamenti J.P."/>
            <person name="Herman A."/>
            <person name="Mangelson H."/>
            <person name="Liachko I."/>
            <person name="Sullivan S."/>
            <person name="Sone E.D."/>
            <person name="Koren S."/>
            <person name="Silverstein K.A.T."/>
            <person name="Beckman K.B."/>
            <person name="Gohl D.M."/>
        </authorList>
    </citation>
    <scope>NUCLEOTIDE SEQUENCE</scope>
    <source>
        <strain evidence="9">Duluth1</strain>
        <tissue evidence="9">Whole animal</tissue>
    </source>
</reference>
<proteinExistence type="predicted"/>
<keyword evidence="6" id="KW-0539">Nucleus</keyword>
<feature type="compositionally biased region" description="Basic and acidic residues" evidence="7">
    <location>
        <begin position="269"/>
        <end position="278"/>
    </location>
</feature>
<evidence type="ECO:0000256" key="5">
    <source>
        <dbReference type="ARBA" id="ARBA00023163"/>
    </source>
</evidence>
<dbReference type="SUPFAM" id="SSF47459">
    <property type="entry name" value="HLH, helix-loop-helix DNA-binding domain"/>
    <property type="match status" value="1"/>
</dbReference>
<comment type="caution">
    <text evidence="9">The sequence shown here is derived from an EMBL/GenBank/DDBJ whole genome shotgun (WGS) entry which is preliminary data.</text>
</comment>
<gene>
    <name evidence="9" type="ORF">DPMN_027194</name>
</gene>
<feature type="compositionally biased region" description="Basic and acidic residues" evidence="7">
    <location>
        <begin position="78"/>
        <end position="96"/>
    </location>
</feature>
<dbReference type="GO" id="GO:0046983">
    <property type="term" value="F:protein dimerization activity"/>
    <property type="evidence" value="ECO:0007669"/>
    <property type="project" value="InterPro"/>
</dbReference>
<dbReference type="EMBL" id="JAIWYP010000002">
    <property type="protein sequence ID" value="KAH3864178.1"/>
    <property type="molecule type" value="Genomic_DNA"/>
</dbReference>
<evidence type="ECO:0000313" key="10">
    <source>
        <dbReference type="Proteomes" id="UP000828390"/>
    </source>
</evidence>
<feature type="compositionally biased region" description="Low complexity" evidence="7">
    <location>
        <begin position="184"/>
        <end position="193"/>
    </location>
</feature>
<dbReference type="FunFam" id="4.10.280.10:FF:000052">
    <property type="entry name" value="Protein atonal homolog 8"/>
    <property type="match status" value="1"/>
</dbReference>
<evidence type="ECO:0000256" key="7">
    <source>
        <dbReference type="SAM" id="MobiDB-lite"/>
    </source>
</evidence>
<dbReference type="GO" id="GO:0016607">
    <property type="term" value="C:nuclear speck"/>
    <property type="evidence" value="ECO:0007669"/>
    <property type="project" value="UniProtKB-SubCell"/>
</dbReference>
<feature type="region of interest" description="Disordered" evidence="7">
    <location>
        <begin position="27"/>
        <end position="112"/>
    </location>
</feature>
<dbReference type="PROSITE" id="PS50888">
    <property type="entry name" value="BHLH"/>
    <property type="match status" value="1"/>
</dbReference>
<keyword evidence="10" id="KW-1185">Reference proteome</keyword>